<dbReference type="Gene3D" id="2.60.40.10">
    <property type="entry name" value="Immunoglobulins"/>
    <property type="match status" value="2"/>
</dbReference>
<keyword evidence="8" id="KW-1185">Reference proteome</keyword>
<sequence>MNVCPTLICFFFLSLQDGNPIDIYLQTEGGDIGVYCYSPSSGNTTFFCKNECQGKGDLLIETSSDTAQSGRYGIEHETLIANTSVAVSISQLTKSDSGRYRCGLNKSLSSHSYSDFEIIVVDALLARNPPEVKTFYKTPGDSVIVSCFFSLSGSRKYFCKEQCEDKDILVQTTNVSTQRDRYGIRYVEGSVSGGYLYVTISQLTWSDSGRYRCGLNTSFSPDPYQEFRVAVTDAETYGVLLYLVVTLLIIVIISVLALTIICIRRKCKPNGSAGGQSDGLNLKVPQVAPHFYNENCNPVFILENSTYMNLDPATRDKNQSYCTISQIRHT</sequence>
<evidence type="ECO:0000259" key="6">
    <source>
        <dbReference type="SMART" id="SM00409"/>
    </source>
</evidence>
<accession>A0A6A5FFN8</accession>
<keyword evidence="4" id="KW-1133">Transmembrane helix</keyword>
<evidence type="ECO:0000256" key="4">
    <source>
        <dbReference type="SAM" id="Phobius"/>
    </source>
</evidence>
<reference evidence="7 8" key="1">
    <citation type="submission" date="2019-06" db="EMBL/GenBank/DDBJ databases">
        <title>A chromosome-scale genome assembly of the European perch, Perca fluviatilis.</title>
        <authorList>
            <person name="Roques C."/>
            <person name="Zahm M."/>
            <person name="Cabau C."/>
            <person name="Klopp C."/>
            <person name="Bouchez O."/>
            <person name="Donnadieu C."/>
            <person name="Kuhl H."/>
            <person name="Gislard M."/>
            <person name="Guendouz S."/>
            <person name="Journot L."/>
            <person name="Haffray P."/>
            <person name="Bestin A."/>
            <person name="Morvezen R."/>
            <person name="Feron R."/>
            <person name="Wen M."/>
            <person name="Jouanno E."/>
            <person name="Herpin A."/>
            <person name="Schartl M."/>
            <person name="Postlethwait J."/>
            <person name="Schaerlinger B."/>
            <person name="Chardard D."/>
            <person name="Lecocq T."/>
            <person name="Poncet C."/>
            <person name="Jaffrelo L."/>
            <person name="Lampietro C."/>
            <person name="Guiguen Y."/>
        </authorList>
    </citation>
    <scope>NUCLEOTIDE SEQUENCE [LARGE SCALE GENOMIC DNA]</scope>
    <source>
        <tissue evidence="7">Blood</tissue>
    </source>
</reference>
<dbReference type="InterPro" id="IPR036179">
    <property type="entry name" value="Ig-like_dom_sf"/>
</dbReference>
<evidence type="ECO:0000256" key="3">
    <source>
        <dbReference type="ARBA" id="ARBA00023136"/>
    </source>
</evidence>
<protein>
    <recommendedName>
        <fullName evidence="6">Immunoglobulin domain-containing protein</fullName>
    </recommendedName>
</protein>
<name>A0A6A5FFN8_PERFL</name>
<feature type="transmembrane region" description="Helical" evidence="4">
    <location>
        <begin position="239"/>
        <end position="263"/>
    </location>
</feature>
<dbReference type="EMBL" id="VHII01000007">
    <property type="protein sequence ID" value="KAF1388583.1"/>
    <property type="molecule type" value="Genomic_DNA"/>
</dbReference>
<dbReference type="OrthoDB" id="9805957at2759"/>
<dbReference type="InterPro" id="IPR003599">
    <property type="entry name" value="Ig_sub"/>
</dbReference>
<comment type="subcellular location">
    <subcellularLocation>
        <location evidence="1">Membrane</location>
    </subcellularLocation>
</comment>
<dbReference type="Proteomes" id="UP000465112">
    <property type="component" value="Chromosome 7"/>
</dbReference>
<comment type="caution">
    <text evidence="7">The sequence shown here is derived from an EMBL/GenBank/DDBJ whole genome shotgun (WGS) entry which is preliminary data.</text>
</comment>
<organism evidence="7 8">
    <name type="scientific">Perca fluviatilis</name>
    <name type="common">European perch</name>
    <dbReference type="NCBI Taxonomy" id="8168"/>
    <lineage>
        <taxon>Eukaryota</taxon>
        <taxon>Metazoa</taxon>
        <taxon>Chordata</taxon>
        <taxon>Craniata</taxon>
        <taxon>Vertebrata</taxon>
        <taxon>Euteleostomi</taxon>
        <taxon>Actinopterygii</taxon>
        <taxon>Neopterygii</taxon>
        <taxon>Teleostei</taxon>
        <taxon>Neoteleostei</taxon>
        <taxon>Acanthomorphata</taxon>
        <taxon>Eupercaria</taxon>
        <taxon>Perciformes</taxon>
        <taxon>Percoidei</taxon>
        <taxon>Percidae</taxon>
        <taxon>Percinae</taxon>
        <taxon>Perca</taxon>
    </lineage>
</organism>
<feature type="domain" description="Immunoglobulin" evidence="6">
    <location>
        <begin position="21"/>
        <end position="121"/>
    </location>
</feature>
<dbReference type="GO" id="GO:0005886">
    <property type="term" value="C:plasma membrane"/>
    <property type="evidence" value="ECO:0007669"/>
    <property type="project" value="TreeGrafter"/>
</dbReference>
<gene>
    <name evidence="7" type="ORF">PFLUV_G00091800</name>
</gene>
<proteinExistence type="predicted"/>
<dbReference type="Pfam" id="PF07686">
    <property type="entry name" value="V-set"/>
    <property type="match status" value="1"/>
</dbReference>
<keyword evidence="2 4" id="KW-0812">Transmembrane</keyword>
<dbReference type="SMART" id="SM00409">
    <property type="entry name" value="IG"/>
    <property type="match status" value="2"/>
</dbReference>
<dbReference type="InterPro" id="IPR013106">
    <property type="entry name" value="Ig_V-set"/>
</dbReference>
<dbReference type="InterPro" id="IPR013783">
    <property type="entry name" value="Ig-like_fold"/>
</dbReference>
<keyword evidence="3 4" id="KW-0472">Membrane</keyword>
<evidence type="ECO:0000313" key="7">
    <source>
        <dbReference type="EMBL" id="KAF1388583.1"/>
    </source>
</evidence>
<dbReference type="GO" id="GO:0004888">
    <property type="term" value="F:transmembrane signaling receptor activity"/>
    <property type="evidence" value="ECO:0007669"/>
    <property type="project" value="TreeGrafter"/>
</dbReference>
<evidence type="ECO:0000256" key="2">
    <source>
        <dbReference type="ARBA" id="ARBA00022692"/>
    </source>
</evidence>
<dbReference type="AlphaFoldDB" id="A0A6A5FFN8"/>
<evidence type="ECO:0000313" key="8">
    <source>
        <dbReference type="Proteomes" id="UP000465112"/>
    </source>
</evidence>
<dbReference type="PANTHER" id="PTHR11860:SF87">
    <property type="entry name" value="CMRF35-LIKE MOLECULE 8"/>
    <property type="match status" value="1"/>
</dbReference>
<evidence type="ECO:0000256" key="5">
    <source>
        <dbReference type="SAM" id="SignalP"/>
    </source>
</evidence>
<keyword evidence="5" id="KW-0732">Signal</keyword>
<feature type="signal peptide" evidence="5">
    <location>
        <begin position="1"/>
        <end position="18"/>
    </location>
</feature>
<dbReference type="InterPro" id="IPR050671">
    <property type="entry name" value="CD300_family_receptors"/>
</dbReference>
<dbReference type="SUPFAM" id="SSF48726">
    <property type="entry name" value="Immunoglobulin"/>
    <property type="match status" value="2"/>
</dbReference>
<feature type="domain" description="Immunoglobulin" evidence="6">
    <location>
        <begin position="132"/>
        <end position="232"/>
    </location>
</feature>
<feature type="chain" id="PRO_5025429375" description="Immunoglobulin domain-containing protein" evidence="5">
    <location>
        <begin position="19"/>
        <end position="330"/>
    </location>
</feature>
<dbReference type="PANTHER" id="PTHR11860">
    <property type="entry name" value="POLYMERIC-IMMUNOGLOBULIN RECEPTOR"/>
    <property type="match status" value="1"/>
</dbReference>
<evidence type="ECO:0000256" key="1">
    <source>
        <dbReference type="ARBA" id="ARBA00004370"/>
    </source>
</evidence>